<keyword evidence="3" id="KW-1185">Reference proteome</keyword>
<name>A0A239DKB5_9SPHN</name>
<dbReference type="AlphaFoldDB" id="A0A239DKB5"/>
<dbReference type="OrthoDB" id="8086524at2"/>
<reference evidence="2 3" key="1">
    <citation type="submission" date="2017-06" db="EMBL/GenBank/DDBJ databases">
        <authorList>
            <person name="Kim H.J."/>
            <person name="Triplett B.A."/>
        </authorList>
    </citation>
    <scope>NUCLEOTIDE SEQUENCE [LARGE SCALE GENOMIC DNA]</scope>
    <source>
        <strain evidence="2 3">DS15</strain>
    </source>
</reference>
<dbReference type="RefSeq" id="WP_089214232.1">
    <property type="nucleotide sequence ID" value="NZ_CP076394.1"/>
</dbReference>
<organism evidence="2 3">
    <name type="scientific">Sphingopyxis indica</name>
    <dbReference type="NCBI Taxonomy" id="436663"/>
    <lineage>
        <taxon>Bacteria</taxon>
        <taxon>Pseudomonadati</taxon>
        <taxon>Pseudomonadota</taxon>
        <taxon>Alphaproteobacteria</taxon>
        <taxon>Sphingomonadales</taxon>
        <taxon>Sphingomonadaceae</taxon>
        <taxon>Sphingopyxis</taxon>
    </lineage>
</organism>
<dbReference type="EMBL" id="FZPA01000001">
    <property type="protein sequence ID" value="SNS33055.1"/>
    <property type="molecule type" value="Genomic_DNA"/>
</dbReference>
<proteinExistence type="predicted"/>
<evidence type="ECO:0000256" key="1">
    <source>
        <dbReference type="SAM" id="MobiDB-lite"/>
    </source>
</evidence>
<feature type="region of interest" description="Disordered" evidence="1">
    <location>
        <begin position="103"/>
        <end position="133"/>
    </location>
</feature>
<protein>
    <submittedName>
        <fullName evidence="2">Uncharacterized protein</fullName>
    </submittedName>
</protein>
<sequence length="133" mass="14623">MSELVREIVEVAAFLSGDDENPLLTVEAEGLAPTGGWSNVRLEPHVYITPPEDGVQDFDLVGDRPAGGATDALTPVEAAWEGEIEDWLLGVRIHAIDNMVEDEVFEPWDEDDDLDDEDDDGEDETALRDNEDA</sequence>
<evidence type="ECO:0000313" key="3">
    <source>
        <dbReference type="Proteomes" id="UP000198339"/>
    </source>
</evidence>
<dbReference type="Proteomes" id="UP000198339">
    <property type="component" value="Unassembled WGS sequence"/>
</dbReference>
<evidence type="ECO:0000313" key="2">
    <source>
        <dbReference type="EMBL" id="SNS33055.1"/>
    </source>
</evidence>
<gene>
    <name evidence="2" type="ORF">SAMN06295955_101324</name>
</gene>
<feature type="compositionally biased region" description="Acidic residues" evidence="1">
    <location>
        <begin position="103"/>
        <end position="124"/>
    </location>
</feature>
<accession>A0A239DKB5</accession>